<proteinExistence type="inferred from homology"/>
<accession>A0ABW3U7E2</accession>
<feature type="transmembrane region" description="Helical" evidence="7">
    <location>
        <begin position="72"/>
        <end position="89"/>
    </location>
</feature>
<feature type="transmembrane region" description="Helical" evidence="7">
    <location>
        <begin position="42"/>
        <end position="65"/>
    </location>
</feature>
<evidence type="ECO:0000256" key="1">
    <source>
        <dbReference type="ARBA" id="ARBA00004651"/>
    </source>
</evidence>
<comment type="similarity">
    <text evidence="2">Belongs to the DoxX family.</text>
</comment>
<feature type="transmembrane region" description="Helical" evidence="7">
    <location>
        <begin position="12"/>
        <end position="30"/>
    </location>
</feature>
<keyword evidence="5 7" id="KW-1133">Transmembrane helix</keyword>
<gene>
    <name evidence="8" type="ORF">ACFQ2X_09420</name>
</gene>
<evidence type="ECO:0000256" key="6">
    <source>
        <dbReference type="ARBA" id="ARBA00023136"/>
    </source>
</evidence>
<dbReference type="PANTHER" id="PTHR33452">
    <property type="entry name" value="OXIDOREDUCTASE CATD-RELATED"/>
    <property type="match status" value="1"/>
</dbReference>
<keyword evidence="9" id="KW-1185">Reference proteome</keyword>
<keyword evidence="6 7" id="KW-0472">Membrane</keyword>
<name>A0ABW3U7E2_9GAMM</name>
<dbReference type="EMBL" id="JBHTLR010000008">
    <property type="protein sequence ID" value="MFD1216818.1"/>
    <property type="molecule type" value="Genomic_DNA"/>
</dbReference>
<evidence type="ECO:0000256" key="3">
    <source>
        <dbReference type="ARBA" id="ARBA00022475"/>
    </source>
</evidence>
<evidence type="ECO:0000313" key="8">
    <source>
        <dbReference type="EMBL" id="MFD1216818.1"/>
    </source>
</evidence>
<feature type="transmembrane region" description="Helical" evidence="7">
    <location>
        <begin position="101"/>
        <end position="124"/>
    </location>
</feature>
<evidence type="ECO:0000256" key="2">
    <source>
        <dbReference type="ARBA" id="ARBA00006679"/>
    </source>
</evidence>
<dbReference type="InterPro" id="IPR032808">
    <property type="entry name" value="DoxX"/>
</dbReference>
<evidence type="ECO:0000313" key="9">
    <source>
        <dbReference type="Proteomes" id="UP001597264"/>
    </source>
</evidence>
<comment type="caution">
    <text evidence="8">The sequence shown here is derived from an EMBL/GenBank/DDBJ whole genome shotgun (WGS) entry which is preliminary data.</text>
</comment>
<reference evidence="9" key="1">
    <citation type="journal article" date="2019" name="Int. J. Syst. Evol. Microbiol.">
        <title>The Global Catalogue of Microorganisms (GCM) 10K type strain sequencing project: providing services to taxonomists for standard genome sequencing and annotation.</title>
        <authorList>
            <consortium name="The Broad Institute Genomics Platform"/>
            <consortium name="The Broad Institute Genome Sequencing Center for Infectious Disease"/>
            <person name="Wu L."/>
            <person name="Ma J."/>
        </authorList>
    </citation>
    <scope>NUCLEOTIDE SEQUENCE [LARGE SCALE GENOMIC DNA]</scope>
    <source>
        <strain evidence="9">CCUG 54356</strain>
    </source>
</reference>
<evidence type="ECO:0000256" key="7">
    <source>
        <dbReference type="SAM" id="Phobius"/>
    </source>
</evidence>
<dbReference type="InterPro" id="IPR051907">
    <property type="entry name" value="DoxX-like_oxidoreductase"/>
</dbReference>
<keyword evidence="4 7" id="KW-0812">Transmembrane</keyword>
<dbReference type="Proteomes" id="UP001597264">
    <property type="component" value="Unassembled WGS sequence"/>
</dbReference>
<protein>
    <submittedName>
        <fullName evidence="8">DoxX family protein</fullName>
    </submittedName>
</protein>
<dbReference type="RefSeq" id="WP_288131990.1">
    <property type="nucleotide sequence ID" value="NZ_CP087715.1"/>
</dbReference>
<dbReference type="Pfam" id="PF07681">
    <property type="entry name" value="DoxX"/>
    <property type="match status" value="1"/>
</dbReference>
<comment type="subcellular location">
    <subcellularLocation>
        <location evidence="1">Cell membrane</location>
        <topology evidence="1">Multi-pass membrane protein</topology>
    </subcellularLocation>
</comment>
<sequence length="135" mass="14823">MNNGVMCDFTKLIGRILISVMFIVSGYNKIGGYAGTQEYMAAMGVPGFLLPLVILLELGGGLAILFGFFTRWVALAFALFCLASAWLFHNVPDDQTQQIMFMKNITIAGGFLILACAGAGRFSFDHARHRLKHKN</sequence>
<keyword evidence="3" id="KW-1003">Cell membrane</keyword>
<evidence type="ECO:0000256" key="5">
    <source>
        <dbReference type="ARBA" id="ARBA00022989"/>
    </source>
</evidence>
<organism evidence="8 9">
    <name type="scientific">Microbulbifer celer</name>
    <dbReference type="NCBI Taxonomy" id="435905"/>
    <lineage>
        <taxon>Bacteria</taxon>
        <taxon>Pseudomonadati</taxon>
        <taxon>Pseudomonadota</taxon>
        <taxon>Gammaproteobacteria</taxon>
        <taxon>Cellvibrionales</taxon>
        <taxon>Microbulbiferaceae</taxon>
        <taxon>Microbulbifer</taxon>
    </lineage>
</organism>
<evidence type="ECO:0000256" key="4">
    <source>
        <dbReference type="ARBA" id="ARBA00022692"/>
    </source>
</evidence>
<dbReference type="PANTHER" id="PTHR33452:SF1">
    <property type="entry name" value="INNER MEMBRANE PROTEIN YPHA-RELATED"/>
    <property type="match status" value="1"/>
</dbReference>